<feature type="transmembrane region" description="Helical" evidence="11">
    <location>
        <begin position="244"/>
        <end position="269"/>
    </location>
</feature>
<feature type="transmembrane region" description="Helical" evidence="11">
    <location>
        <begin position="275"/>
        <end position="300"/>
    </location>
</feature>
<keyword evidence="4 11" id="KW-1133">Transmembrane helix</keyword>
<dbReference type="Proteomes" id="UP000324632">
    <property type="component" value="Chromosome 15"/>
</dbReference>
<dbReference type="PRINTS" id="PR00424">
    <property type="entry name" value="ADENOSINER"/>
</dbReference>
<dbReference type="EMBL" id="SOYY01000015">
    <property type="protein sequence ID" value="KAA0711295.1"/>
    <property type="molecule type" value="Genomic_DNA"/>
</dbReference>
<feature type="transmembrane region" description="Helical" evidence="11">
    <location>
        <begin position="92"/>
        <end position="121"/>
    </location>
</feature>
<keyword evidence="9 11" id="KW-0325">Glycoprotein</keyword>
<accession>A0A5A9NQE2</accession>
<comment type="similarity">
    <text evidence="11">Belongs to the G-protein coupled receptor 1 family.</text>
</comment>
<dbReference type="GO" id="GO:0001609">
    <property type="term" value="F:G protein-coupled adenosine receptor activity"/>
    <property type="evidence" value="ECO:0007669"/>
    <property type="project" value="UniProtKB-UniRule"/>
</dbReference>
<dbReference type="InterPro" id="IPR001634">
    <property type="entry name" value="Adenosn_rcpt"/>
</dbReference>
<gene>
    <name evidence="13" type="ORF">E1301_Tti011143</name>
</gene>
<evidence type="ECO:0000259" key="12">
    <source>
        <dbReference type="PROSITE" id="PS50262"/>
    </source>
</evidence>
<evidence type="ECO:0000256" key="4">
    <source>
        <dbReference type="ARBA" id="ARBA00022989"/>
    </source>
</evidence>
<dbReference type="Gene3D" id="1.20.1070.10">
    <property type="entry name" value="Rhodopsin 7-helix transmembrane proteins"/>
    <property type="match status" value="1"/>
</dbReference>
<dbReference type="Pfam" id="PF00001">
    <property type="entry name" value="7tm_1"/>
    <property type="match status" value="1"/>
</dbReference>
<feature type="domain" description="G-protein coupled receptors family 1 profile" evidence="12">
    <location>
        <begin position="43"/>
        <end position="298"/>
    </location>
</feature>
<dbReference type="GO" id="GO:0005886">
    <property type="term" value="C:plasma membrane"/>
    <property type="evidence" value="ECO:0007669"/>
    <property type="project" value="UniProtKB-SubCell"/>
</dbReference>
<reference evidence="13 14" key="1">
    <citation type="journal article" date="2019" name="Mol. Ecol. Resour.">
        <title>Chromosome-level genome assembly of Triplophysa tibetana, a fish adapted to the harsh high-altitude environment of the Tibetan Plateau.</title>
        <authorList>
            <person name="Yang X."/>
            <person name="Liu H."/>
            <person name="Ma Z."/>
            <person name="Zou Y."/>
            <person name="Zou M."/>
            <person name="Mao Y."/>
            <person name="Li X."/>
            <person name="Wang H."/>
            <person name="Chen T."/>
            <person name="Wang W."/>
            <person name="Yang R."/>
        </authorList>
    </citation>
    <scope>NUCLEOTIDE SEQUENCE [LARGE SCALE GENOMIC DNA]</scope>
    <source>
        <strain evidence="13">TTIB1903HZAU</strain>
        <tissue evidence="13">Muscle</tissue>
    </source>
</reference>
<dbReference type="PRINTS" id="PR00237">
    <property type="entry name" value="GPCRRHODOPSN"/>
</dbReference>
<dbReference type="PROSITE" id="PS00237">
    <property type="entry name" value="G_PROTEIN_RECEP_F1_1"/>
    <property type="match status" value="1"/>
</dbReference>
<evidence type="ECO:0000256" key="8">
    <source>
        <dbReference type="ARBA" id="ARBA00023170"/>
    </source>
</evidence>
<evidence type="ECO:0000256" key="11">
    <source>
        <dbReference type="RuleBase" id="RU201114"/>
    </source>
</evidence>
<evidence type="ECO:0000256" key="1">
    <source>
        <dbReference type="ARBA" id="ARBA00004651"/>
    </source>
</evidence>
<comment type="caution">
    <text evidence="13">The sequence shown here is derived from an EMBL/GenBank/DDBJ whole genome shotgun (WGS) entry which is preliminary data.</text>
</comment>
<name>A0A5A9NQE2_9TELE</name>
<keyword evidence="3 11" id="KW-0812">Transmembrane</keyword>
<dbReference type="PANTHER" id="PTHR24246:SF21">
    <property type="entry name" value="G-PROTEIN COUPLED RECEPTORS FAMILY 1 PROFILE DOMAIN-CONTAINING PROTEIN"/>
    <property type="match status" value="1"/>
</dbReference>
<keyword evidence="5 11" id="KW-0297">G-protein coupled receptor</keyword>
<keyword evidence="7 11" id="KW-1015">Disulfide bond</keyword>
<protein>
    <submittedName>
        <fullName evidence="13">Adenosine receptor A2a</fullName>
    </submittedName>
</protein>
<keyword evidence="6 11" id="KW-0472">Membrane</keyword>
<keyword evidence="8 11" id="KW-0675">Receptor</keyword>
<comment type="subcellular location">
    <subcellularLocation>
        <location evidence="1 11">Cell membrane</location>
        <topology evidence="1 11">Multi-pass membrane protein</topology>
    </subcellularLocation>
</comment>
<evidence type="ECO:0000256" key="3">
    <source>
        <dbReference type="ARBA" id="ARBA00022692"/>
    </source>
</evidence>
<feature type="transmembrane region" description="Helical" evidence="11">
    <location>
        <begin position="184"/>
        <end position="205"/>
    </location>
</feature>
<dbReference type="SMART" id="SM01381">
    <property type="entry name" value="7TM_GPCR_Srsx"/>
    <property type="match status" value="1"/>
</dbReference>
<evidence type="ECO:0000256" key="7">
    <source>
        <dbReference type="ARBA" id="ARBA00023157"/>
    </source>
</evidence>
<evidence type="ECO:0000256" key="2">
    <source>
        <dbReference type="ARBA" id="ARBA00022475"/>
    </source>
</evidence>
<evidence type="ECO:0000256" key="6">
    <source>
        <dbReference type="ARBA" id="ARBA00023136"/>
    </source>
</evidence>
<feature type="transmembrane region" description="Helical" evidence="11">
    <location>
        <begin position="64"/>
        <end position="86"/>
    </location>
</feature>
<proteinExistence type="inferred from homology"/>
<dbReference type="PANTHER" id="PTHR24246">
    <property type="entry name" value="OLFACTORY RECEPTOR AND ADENOSINE RECEPTOR"/>
    <property type="match status" value="1"/>
</dbReference>
<dbReference type="SUPFAM" id="SSF81321">
    <property type="entry name" value="Family A G protein-coupled receptor-like"/>
    <property type="match status" value="1"/>
</dbReference>
<dbReference type="InterPro" id="IPR000276">
    <property type="entry name" value="GPCR_Rhodpsn"/>
</dbReference>
<keyword evidence="10 11" id="KW-0807">Transducer</keyword>
<evidence type="ECO:0000256" key="10">
    <source>
        <dbReference type="ARBA" id="ARBA00023224"/>
    </source>
</evidence>
<evidence type="ECO:0000256" key="9">
    <source>
        <dbReference type="ARBA" id="ARBA00023180"/>
    </source>
</evidence>
<sequence>MTPSNVSSEVIEILLTQEIQLNKIYNWPYITAELVIAVLSIFGNMLVCVAIWRNKKLQTITNYFLVSLAVADFLVGALAIPCALIIDLGISYHNYSLCIFVLSMLIILSQSSIFSLLLVAIERYIAIILPFHYRRLMKPRTAKLVILLTWILACVMGLIPLMGFQQRYKRISHCVFVYVVNMTYMVYFFFFGSVLTSLLVMFYIYTRIFITVRKHVKNIANMRTISAKQAKRNMGVVRKVRKTISIFLILFLFIICLIPLHIILCVRFFCPRCKVPSQLILTAVILSHANSVFNPLLYAYRMKSFYQAFKSIILCQHRASQLVSND</sequence>
<dbReference type="InterPro" id="IPR017452">
    <property type="entry name" value="GPCR_Rhodpsn_7TM"/>
</dbReference>
<keyword evidence="2 11" id="KW-1003">Cell membrane</keyword>
<evidence type="ECO:0000256" key="5">
    <source>
        <dbReference type="ARBA" id="ARBA00023040"/>
    </source>
</evidence>
<dbReference type="PROSITE" id="PS50262">
    <property type="entry name" value="G_PROTEIN_RECEP_F1_2"/>
    <property type="match status" value="1"/>
</dbReference>
<evidence type="ECO:0000313" key="14">
    <source>
        <dbReference type="Proteomes" id="UP000324632"/>
    </source>
</evidence>
<dbReference type="AlphaFoldDB" id="A0A5A9NQE2"/>
<organism evidence="13 14">
    <name type="scientific">Triplophysa tibetana</name>
    <dbReference type="NCBI Taxonomy" id="1572043"/>
    <lineage>
        <taxon>Eukaryota</taxon>
        <taxon>Metazoa</taxon>
        <taxon>Chordata</taxon>
        <taxon>Craniata</taxon>
        <taxon>Vertebrata</taxon>
        <taxon>Euteleostomi</taxon>
        <taxon>Actinopterygii</taxon>
        <taxon>Neopterygii</taxon>
        <taxon>Teleostei</taxon>
        <taxon>Ostariophysi</taxon>
        <taxon>Cypriniformes</taxon>
        <taxon>Nemacheilidae</taxon>
        <taxon>Triplophysa</taxon>
    </lineage>
</organism>
<evidence type="ECO:0000313" key="13">
    <source>
        <dbReference type="EMBL" id="KAA0711295.1"/>
    </source>
</evidence>
<feature type="transmembrane region" description="Helical" evidence="11">
    <location>
        <begin position="29"/>
        <end position="52"/>
    </location>
</feature>
<feature type="transmembrane region" description="Helical" evidence="11">
    <location>
        <begin position="142"/>
        <end position="164"/>
    </location>
</feature>
<keyword evidence="14" id="KW-1185">Reference proteome</keyword>